<name>A0AA38URS0_9AGAR</name>
<dbReference type="EMBL" id="MU802099">
    <property type="protein sequence ID" value="KAJ3981702.1"/>
    <property type="molecule type" value="Genomic_DNA"/>
</dbReference>
<sequence>MTSEFQLNVADLKMLKGRANRADDRLAPYASVVLSIIKGYQHCPLHVKPLVEAVYEFGVVIISKNSKTNSNDLLILQLIETIMIKPASSSPEELIEKAKIYIHRFQSKTSELKLLQPPEPRSQAHCIQQSQSISQAVFNACTFNHAKGNIVHSTNNNSSSYLNCNNNINGSEIRYGKVDVRLDNRSSEARNPQSALGKVQLPPLRMENIGRSISEFHSDLPTPSRPSPHHLFPLVRGNEPIFRSRSEHIGGDIRVSPETHLNPGRDIAPGNIRKALSTETKFPTPVDKPSVPFFFPLALLAFRPNLASIRQASRNVYMLLHRQMASSLSAFRPWLRIGLPGVMLTRTK</sequence>
<accession>A0AA38URS0</accession>
<reference evidence="1" key="1">
    <citation type="submission" date="2022-08" db="EMBL/GenBank/DDBJ databases">
        <authorList>
            <consortium name="DOE Joint Genome Institute"/>
            <person name="Min B."/>
            <person name="Riley R."/>
            <person name="Sierra-Patev S."/>
            <person name="Naranjo-Ortiz M."/>
            <person name="Looney B."/>
            <person name="Konkel Z."/>
            <person name="Slot J.C."/>
            <person name="Sakamoto Y."/>
            <person name="Steenwyk J.L."/>
            <person name="Rokas A."/>
            <person name="Carro J."/>
            <person name="Camarero S."/>
            <person name="Ferreira P."/>
            <person name="Molpeceres G."/>
            <person name="Ruiz-Duenas F.J."/>
            <person name="Serrano A."/>
            <person name="Henrissat B."/>
            <person name="Drula E."/>
            <person name="Hughes K.W."/>
            <person name="Mata J.L."/>
            <person name="Ishikawa N.K."/>
            <person name="Vargas-Isla R."/>
            <person name="Ushijima S."/>
            <person name="Smith C.A."/>
            <person name="Ahrendt S."/>
            <person name="Andreopoulos W."/>
            <person name="He G."/>
            <person name="Labutti K."/>
            <person name="Lipzen A."/>
            <person name="Ng V."/>
            <person name="Sandor L."/>
            <person name="Barry K."/>
            <person name="Martinez A.T."/>
            <person name="Xiao Y."/>
            <person name="Gibbons J.G."/>
            <person name="Terashima K."/>
            <person name="Hibbett D.S."/>
            <person name="Grigoriev I.V."/>
        </authorList>
    </citation>
    <scope>NUCLEOTIDE SEQUENCE</scope>
    <source>
        <strain evidence="1">TFB7829</strain>
    </source>
</reference>
<comment type="caution">
    <text evidence="1">The sequence shown here is derived from an EMBL/GenBank/DDBJ whole genome shotgun (WGS) entry which is preliminary data.</text>
</comment>
<evidence type="ECO:0000313" key="1">
    <source>
        <dbReference type="EMBL" id="KAJ3981702.1"/>
    </source>
</evidence>
<protein>
    <submittedName>
        <fullName evidence="1">Uncharacterized protein</fullName>
    </submittedName>
</protein>
<gene>
    <name evidence="1" type="ORF">F5890DRAFT_1533946</name>
</gene>
<proteinExistence type="predicted"/>
<evidence type="ECO:0000313" key="2">
    <source>
        <dbReference type="Proteomes" id="UP001163850"/>
    </source>
</evidence>
<dbReference type="AlphaFoldDB" id="A0AA38URS0"/>
<dbReference type="Proteomes" id="UP001163850">
    <property type="component" value="Unassembled WGS sequence"/>
</dbReference>
<organism evidence="1 2">
    <name type="scientific">Lentinula detonsa</name>
    <dbReference type="NCBI Taxonomy" id="2804962"/>
    <lineage>
        <taxon>Eukaryota</taxon>
        <taxon>Fungi</taxon>
        <taxon>Dikarya</taxon>
        <taxon>Basidiomycota</taxon>
        <taxon>Agaricomycotina</taxon>
        <taxon>Agaricomycetes</taxon>
        <taxon>Agaricomycetidae</taxon>
        <taxon>Agaricales</taxon>
        <taxon>Marasmiineae</taxon>
        <taxon>Omphalotaceae</taxon>
        <taxon>Lentinula</taxon>
    </lineage>
</organism>